<dbReference type="GO" id="GO:0140575">
    <property type="term" value="F:transmembrane monodehydroascorbate reductase activity"/>
    <property type="evidence" value="ECO:0007669"/>
    <property type="project" value="InterPro"/>
</dbReference>
<keyword evidence="15" id="KW-1185">Reference proteome</keyword>
<evidence type="ECO:0000256" key="12">
    <source>
        <dbReference type="SAM" id="Phobius"/>
    </source>
</evidence>
<keyword evidence="8 12" id="KW-1133">Transmembrane helix</keyword>
<feature type="domain" description="Cytochrome b561" evidence="13">
    <location>
        <begin position="16"/>
        <end position="221"/>
    </location>
</feature>
<dbReference type="GO" id="GO:0140571">
    <property type="term" value="F:transmembrane ascorbate ferrireductase activity"/>
    <property type="evidence" value="ECO:0007669"/>
    <property type="project" value="UniProtKB-EC"/>
</dbReference>
<dbReference type="EMBL" id="OU895877">
    <property type="protein sequence ID" value="CAG9798730.1"/>
    <property type="molecule type" value="Genomic_DNA"/>
</dbReference>
<keyword evidence="7" id="KW-0249">Electron transport</keyword>
<evidence type="ECO:0000313" key="14">
    <source>
        <dbReference type="EMBL" id="CAG9798730.1"/>
    </source>
</evidence>
<keyword evidence="6" id="KW-0479">Metal-binding</keyword>
<feature type="transmembrane region" description="Helical" evidence="12">
    <location>
        <begin position="20"/>
        <end position="41"/>
    </location>
</feature>
<dbReference type="EC" id="7.2.1.3" evidence="11"/>
<comment type="subcellular location">
    <subcellularLocation>
        <location evidence="2">Membrane</location>
        <topology evidence="2">Multi-pass membrane protein</topology>
    </subcellularLocation>
</comment>
<keyword evidence="4" id="KW-0349">Heme</keyword>
<feature type="transmembrane region" description="Helical" evidence="12">
    <location>
        <begin position="123"/>
        <end position="143"/>
    </location>
</feature>
<accession>A0A9N9WM62</accession>
<feature type="transmembrane region" description="Helical" evidence="12">
    <location>
        <begin position="197"/>
        <end position="217"/>
    </location>
</feature>
<evidence type="ECO:0000256" key="9">
    <source>
        <dbReference type="ARBA" id="ARBA00023004"/>
    </source>
</evidence>
<dbReference type="PANTHER" id="PTHR15422">
    <property type="entry name" value="OS05G0565100 PROTEIN"/>
    <property type="match status" value="1"/>
</dbReference>
<reference evidence="14" key="2">
    <citation type="submission" date="2022-10" db="EMBL/GenBank/DDBJ databases">
        <authorList>
            <consortium name="ENA_rothamsted_submissions"/>
            <consortium name="culmorum"/>
            <person name="King R."/>
        </authorList>
    </citation>
    <scope>NUCLEOTIDE SEQUENCE</scope>
</reference>
<evidence type="ECO:0000256" key="11">
    <source>
        <dbReference type="ARBA" id="ARBA00024225"/>
    </source>
</evidence>
<feature type="transmembrane region" description="Helical" evidence="12">
    <location>
        <begin position="155"/>
        <end position="177"/>
    </location>
</feature>
<dbReference type="OrthoDB" id="432881at2759"/>
<evidence type="ECO:0000256" key="3">
    <source>
        <dbReference type="ARBA" id="ARBA00022448"/>
    </source>
</evidence>
<dbReference type="AlphaFoldDB" id="A0A9N9WM62"/>
<dbReference type="SMART" id="SM00665">
    <property type="entry name" value="B561"/>
    <property type="match status" value="1"/>
</dbReference>
<keyword evidence="5 12" id="KW-0812">Transmembrane</keyword>
<name>A0A9N9WM62_9DIPT</name>
<dbReference type="InterPro" id="IPR045150">
    <property type="entry name" value="CYB561D1/2"/>
</dbReference>
<evidence type="ECO:0000256" key="1">
    <source>
        <dbReference type="ARBA" id="ARBA00001970"/>
    </source>
</evidence>
<evidence type="ECO:0000313" key="15">
    <source>
        <dbReference type="Proteomes" id="UP001153620"/>
    </source>
</evidence>
<evidence type="ECO:0000256" key="7">
    <source>
        <dbReference type="ARBA" id="ARBA00022982"/>
    </source>
</evidence>
<evidence type="ECO:0000256" key="2">
    <source>
        <dbReference type="ARBA" id="ARBA00004141"/>
    </source>
</evidence>
<dbReference type="Gene3D" id="1.20.120.1770">
    <property type="match status" value="1"/>
</dbReference>
<feature type="transmembrane region" description="Helical" evidence="12">
    <location>
        <begin position="85"/>
        <end position="103"/>
    </location>
</feature>
<gene>
    <name evidence="14" type="ORF">CHIRRI_LOCUS1710</name>
</gene>
<dbReference type="Pfam" id="PF03188">
    <property type="entry name" value="Cytochrom_B561"/>
    <property type="match status" value="1"/>
</dbReference>
<protein>
    <recommendedName>
        <fullName evidence="11">ascorbate ferrireductase (transmembrane)</fullName>
        <ecNumber evidence="11">7.2.1.3</ecNumber>
    </recommendedName>
</protein>
<keyword evidence="3" id="KW-0813">Transport</keyword>
<keyword evidence="9" id="KW-0408">Iron</keyword>
<evidence type="ECO:0000256" key="10">
    <source>
        <dbReference type="ARBA" id="ARBA00023136"/>
    </source>
</evidence>
<dbReference type="InterPro" id="IPR006593">
    <property type="entry name" value="Cyt_b561/ferric_Rdtase_TM"/>
</dbReference>
<evidence type="ECO:0000256" key="4">
    <source>
        <dbReference type="ARBA" id="ARBA00022617"/>
    </source>
</evidence>
<dbReference type="PROSITE" id="PS50939">
    <property type="entry name" value="CYTOCHROME_B561"/>
    <property type="match status" value="1"/>
</dbReference>
<dbReference type="GO" id="GO:0046872">
    <property type="term" value="F:metal ion binding"/>
    <property type="evidence" value="ECO:0007669"/>
    <property type="project" value="UniProtKB-KW"/>
</dbReference>
<dbReference type="Proteomes" id="UP001153620">
    <property type="component" value="Chromosome 1"/>
</dbReference>
<feature type="transmembrane region" description="Helical" evidence="12">
    <location>
        <begin position="47"/>
        <end position="65"/>
    </location>
</feature>
<sequence>MKATESRTALEKLEICINTLNHALIAITTFYSTWYCINYGFDKPHTYHVLLTSLGYHLLLAEGIMSMYNGNTFTLFTSRSAKTNIHWILQATGGSLGLYGFFLEVVQRAQAGKKLFHIWHARFGLVSAIFLCLSILSGCSALFSGKLKTFLRPIFSKFFHNVFAIFSFIFGIVAMIISYNTRSFARNIDPGNMRYAMIGFLSCILLFTLIGPLKTLFRHFGIMFSSSAKSSDSDNGSAS</sequence>
<comment type="cofactor">
    <cofactor evidence="1">
        <name>heme b</name>
        <dbReference type="ChEBI" id="CHEBI:60344"/>
    </cofactor>
</comment>
<reference evidence="14" key="1">
    <citation type="submission" date="2022-01" db="EMBL/GenBank/DDBJ databases">
        <authorList>
            <person name="King R."/>
        </authorList>
    </citation>
    <scope>NUCLEOTIDE SEQUENCE</scope>
</reference>
<dbReference type="GO" id="GO:0016020">
    <property type="term" value="C:membrane"/>
    <property type="evidence" value="ECO:0007669"/>
    <property type="project" value="UniProtKB-SubCell"/>
</dbReference>
<evidence type="ECO:0000256" key="8">
    <source>
        <dbReference type="ARBA" id="ARBA00022989"/>
    </source>
</evidence>
<proteinExistence type="predicted"/>
<organism evidence="14 15">
    <name type="scientific">Chironomus riparius</name>
    <dbReference type="NCBI Taxonomy" id="315576"/>
    <lineage>
        <taxon>Eukaryota</taxon>
        <taxon>Metazoa</taxon>
        <taxon>Ecdysozoa</taxon>
        <taxon>Arthropoda</taxon>
        <taxon>Hexapoda</taxon>
        <taxon>Insecta</taxon>
        <taxon>Pterygota</taxon>
        <taxon>Neoptera</taxon>
        <taxon>Endopterygota</taxon>
        <taxon>Diptera</taxon>
        <taxon>Nematocera</taxon>
        <taxon>Chironomoidea</taxon>
        <taxon>Chironomidae</taxon>
        <taxon>Chironominae</taxon>
        <taxon>Chironomus</taxon>
    </lineage>
</organism>
<dbReference type="PANTHER" id="PTHR15422:SF43">
    <property type="entry name" value="ASCORBATE FERRIREDUCTASE (TRANSMEMBRANE)"/>
    <property type="match status" value="1"/>
</dbReference>
<evidence type="ECO:0000259" key="13">
    <source>
        <dbReference type="PROSITE" id="PS50939"/>
    </source>
</evidence>
<keyword evidence="10 12" id="KW-0472">Membrane</keyword>
<evidence type="ECO:0000256" key="6">
    <source>
        <dbReference type="ARBA" id="ARBA00022723"/>
    </source>
</evidence>
<evidence type="ECO:0000256" key="5">
    <source>
        <dbReference type="ARBA" id="ARBA00022692"/>
    </source>
</evidence>